<sequence>WARLSQVAVKGAQYNSRECQPHLKCLEGTRVDLFKYIHRLLDKEVKNQLIWLHGMAGIGKSAVVFTIAERMKAGTFSFLCKHTKCCMAGYFFVMLVYQLAINFPSIQQDVNRAIHNNSTLLDPDTPLCNQMEALFLQP</sequence>
<keyword evidence="2" id="KW-0812">Transmembrane</keyword>
<dbReference type="Proteomes" id="UP000807769">
    <property type="component" value="Unassembled WGS sequence"/>
</dbReference>
<dbReference type="EMBL" id="JABBWG010000013">
    <property type="protein sequence ID" value="KAG1817492.1"/>
    <property type="molecule type" value="Genomic_DNA"/>
</dbReference>
<feature type="transmembrane region" description="Helical" evidence="2">
    <location>
        <begin position="49"/>
        <end position="68"/>
    </location>
</feature>
<dbReference type="InterPro" id="IPR027417">
    <property type="entry name" value="P-loop_NTPase"/>
</dbReference>
<comment type="caution">
    <text evidence="4">The sequence shown here is derived from an EMBL/GenBank/DDBJ whole genome shotgun (WGS) entry which is preliminary data.</text>
</comment>
<dbReference type="AlphaFoldDB" id="A0A9P7JEC6"/>
<dbReference type="GeneID" id="64623091"/>
<protein>
    <recommendedName>
        <fullName evidence="3">Nephrocystin 3-like N-terminal domain-containing protein</fullName>
    </recommendedName>
</protein>
<keyword evidence="2" id="KW-1133">Transmembrane helix</keyword>
<dbReference type="InterPro" id="IPR056884">
    <property type="entry name" value="NPHP3-like_N"/>
</dbReference>
<evidence type="ECO:0000259" key="3">
    <source>
        <dbReference type="Pfam" id="PF24883"/>
    </source>
</evidence>
<evidence type="ECO:0000256" key="1">
    <source>
        <dbReference type="ARBA" id="ARBA00022737"/>
    </source>
</evidence>
<name>A0A9P7JEC6_9AGAM</name>
<evidence type="ECO:0000313" key="5">
    <source>
        <dbReference type="Proteomes" id="UP000807769"/>
    </source>
</evidence>
<keyword evidence="5" id="KW-1185">Reference proteome</keyword>
<feature type="non-terminal residue" evidence="4">
    <location>
        <position position="1"/>
    </location>
</feature>
<organism evidence="4 5">
    <name type="scientific">Suillus subaureus</name>
    <dbReference type="NCBI Taxonomy" id="48587"/>
    <lineage>
        <taxon>Eukaryota</taxon>
        <taxon>Fungi</taxon>
        <taxon>Dikarya</taxon>
        <taxon>Basidiomycota</taxon>
        <taxon>Agaricomycotina</taxon>
        <taxon>Agaricomycetes</taxon>
        <taxon>Agaricomycetidae</taxon>
        <taxon>Boletales</taxon>
        <taxon>Suillineae</taxon>
        <taxon>Suillaceae</taxon>
        <taxon>Suillus</taxon>
    </lineage>
</organism>
<feature type="domain" description="Nephrocystin 3-like N-terminal" evidence="3">
    <location>
        <begin position="40"/>
        <end position="125"/>
    </location>
</feature>
<gene>
    <name evidence="4" type="ORF">BJ212DRAFT_1200980</name>
</gene>
<dbReference type="SUPFAM" id="SSF52540">
    <property type="entry name" value="P-loop containing nucleoside triphosphate hydrolases"/>
    <property type="match status" value="1"/>
</dbReference>
<dbReference type="Pfam" id="PF24883">
    <property type="entry name" value="NPHP3_N"/>
    <property type="match status" value="1"/>
</dbReference>
<keyword evidence="2" id="KW-0472">Membrane</keyword>
<keyword evidence="1" id="KW-0677">Repeat</keyword>
<accession>A0A9P7JEC6</accession>
<reference evidence="4" key="1">
    <citation type="journal article" date="2020" name="New Phytol.">
        <title>Comparative genomics reveals dynamic genome evolution in host specialist ectomycorrhizal fungi.</title>
        <authorList>
            <person name="Lofgren L.A."/>
            <person name="Nguyen N.H."/>
            <person name="Vilgalys R."/>
            <person name="Ruytinx J."/>
            <person name="Liao H.L."/>
            <person name="Branco S."/>
            <person name="Kuo A."/>
            <person name="LaButti K."/>
            <person name="Lipzen A."/>
            <person name="Andreopoulos W."/>
            <person name="Pangilinan J."/>
            <person name="Riley R."/>
            <person name="Hundley H."/>
            <person name="Na H."/>
            <person name="Barry K."/>
            <person name="Grigoriev I.V."/>
            <person name="Stajich J.E."/>
            <person name="Kennedy P.G."/>
        </authorList>
    </citation>
    <scope>NUCLEOTIDE SEQUENCE</scope>
    <source>
        <strain evidence="4">MN1</strain>
    </source>
</reference>
<evidence type="ECO:0000313" key="4">
    <source>
        <dbReference type="EMBL" id="KAG1817492.1"/>
    </source>
</evidence>
<dbReference type="OrthoDB" id="5106486at2759"/>
<feature type="non-terminal residue" evidence="4">
    <location>
        <position position="138"/>
    </location>
</feature>
<dbReference type="RefSeq" id="XP_041193734.1">
    <property type="nucleotide sequence ID" value="XM_041329074.1"/>
</dbReference>
<proteinExistence type="predicted"/>
<evidence type="ECO:0000256" key="2">
    <source>
        <dbReference type="SAM" id="Phobius"/>
    </source>
</evidence>
<feature type="transmembrane region" description="Helical" evidence="2">
    <location>
        <begin position="88"/>
        <end position="106"/>
    </location>
</feature>